<dbReference type="InterPro" id="IPR002634">
    <property type="entry name" value="BolA"/>
</dbReference>
<comment type="caution">
    <text evidence="2">The sequence shown here is derived from an EMBL/GenBank/DDBJ whole genome shotgun (WGS) entry which is preliminary data.</text>
</comment>
<organism evidence="2 3">
    <name type="scientific">Symbiochloris irregularis</name>
    <dbReference type="NCBI Taxonomy" id="706552"/>
    <lineage>
        <taxon>Eukaryota</taxon>
        <taxon>Viridiplantae</taxon>
        <taxon>Chlorophyta</taxon>
        <taxon>core chlorophytes</taxon>
        <taxon>Trebouxiophyceae</taxon>
        <taxon>Trebouxiales</taxon>
        <taxon>Trebouxiaceae</taxon>
        <taxon>Symbiochloris</taxon>
    </lineage>
</organism>
<dbReference type="AlphaFoldDB" id="A0AAW1Q1L6"/>
<name>A0AAW1Q1L6_9CHLO</name>
<comment type="similarity">
    <text evidence="1">Belongs to the BolA/IbaG family.</text>
</comment>
<dbReference type="Pfam" id="PF01722">
    <property type="entry name" value="BolA"/>
    <property type="match status" value="1"/>
</dbReference>
<evidence type="ECO:0000313" key="2">
    <source>
        <dbReference type="EMBL" id="KAK9814019.1"/>
    </source>
</evidence>
<dbReference type="EMBL" id="JALJOQ010000002">
    <property type="protein sequence ID" value="KAK9814019.1"/>
    <property type="molecule type" value="Genomic_DNA"/>
</dbReference>
<dbReference type="PANTHER" id="PTHR46230:SF4">
    <property type="entry name" value="PROTEIN BOLA4, CHLOROPLASTIC_MITOCHONDRIAL"/>
    <property type="match status" value="1"/>
</dbReference>
<proteinExistence type="inferred from homology"/>
<evidence type="ECO:0008006" key="4">
    <source>
        <dbReference type="Google" id="ProtNLM"/>
    </source>
</evidence>
<dbReference type="Gene3D" id="3.30.300.90">
    <property type="entry name" value="BolA-like"/>
    <property type="match status" value="1"/>
</dbReference>
<dbReference type="Proteomes" id="UP001465755">
    <property type="component" value="Unassembled WGS sequence"/>
</dbReference>
<dbReference type="GO" id="GO:0016226">
    <property type="term" value="P:iron-sulfur cluster assembly"/>
    <property type="evidence" value="ECO:0007669"/>
    <property type="project" value="TreeGrafter"/>
</dbReference>
<dbReference type="PANTHER" id="PTHR46230">
    <property type="match status" value="1"/>
</dbReference>
<evidence type="ECO:0000313" key="3">
    <source>
        <dbReference type="Proteomes" id="UP001465755"/>
    </source>
</evidence>
<keyword evidence="3" id="KW-1185">Reference proteome</keyword>
<protein>
    <recommendedName>
        <fullName evidence="4">BolA-like protein</fullName>
    </recommendedName>
</protein>
<evidence type="ECO:0000256" key="1">
    <source>
        <dbReference type="RuleBase" id="RU003860"/>
    </source>
</evidence>
<dbReference type="SUPFAM" id="SSF82657">
    <property type="entry name" value="BolA-like"/>
    <property type="match status" value="1"/>
</dbReference>
<gene>
    <name evidence="2" type="ORF">WJX73_009307</name>
</gene>
<dbReference type="InterPro" id="IPR036065">
    <property type="entry name" value="BolA-like_sf"/>
</dbReference>
<reference evidence="2 3" key="1">
    <citation type="journal article" date="2024" name="Nat. Commun.">
        <title>Phylogenomics reveals the evolutionary origins of lichenization in chlorophyte algae.</title>
        <authorList>
            <person name="Puginier C."/>
            <person name="Libourel C."/>
            <person name="Otte J."/>
            <person name="Skaloud P."/>
            <person name="Haon M."/>
            <person name="Grisel S."/>
            <person name="Petersen M."/>
            <person name="Berrin J.G."/>
            <person name="Delaux P.M."/>
            <person name="Dal Grande F."/>
            <person name="Keller J."/>
        </authorList>
    </citation>
    <scope>NUCLEOTIDE SEQUENCE [LARGE SCALE GENOMIC DNA]</scope>
    <source>
        <strain evidence="2 3">SAG 2036</strain>
    </source>
</reference>
<sequence>MSSACLYLLQQQVAQRQPLTGQECGCSSRQIVRPAVAQLAHRQQSTHCPRLASARAHRADWKVNSIPVTGPDTYGDGRHVSIDVVADSFEGLSSVKRQRLVYKAIWLQLQDTVHAVDAMTTKTPQEAGL</sequence>
<accession>A0AAW1Q1L6</accession>